<evidence type="ECO:0000313" key="2">
    <source>
        <dbReference type="EMBL" id="PVH34291.1"/>
    </source>
</evidence>
<name>A0A2T8I9G3_9POAL</name>
<accession>A0A2T8I9G3</accession>
<dbReference type="EMBL" id="CM008053">
    <property type="protein sequence ID" value="PVH34291.1"/>
    <property type="molecule type" value="Genomic_DNA"/>
</dbReference>
<sequence length="124" mass="12717">MEAALLRISEAPAARRQEQALGARTTRATTRRPTAACGASSGVSSTEGSACSGGPRHAATWAPKSGASRGVSSRPVSAASGTRLMVSLPSLMARPSTASGSRLSTRRRPSWSVSERGVMSWSGC</sequence>
<dbReference type="AlphaFoldDB" id="A0A2T8I9G3"/>
<reference evidence="2" key="1">
    <citation type="submission" date="2018-04" db="EMBL/GenBank/DDBJ databases">
        <title>WGS assembly of Panicum hallii.</title>
        <authorList>
            <person name="Lovell J."/>
            <person name="Jenkins J."/>
            <person name="Lowry D."/>
            <person name="Mamidi S."/>
            <person name="Sreedasyam A."/>
            <person name="Weng X."/>
            <person name="Barry K."/>
            <person name="Bonette J."/>
            <person name="Campitelli B."/>
            <person name="Daum C."/>
            <person name="Gordon S."/>
            <person name="Gould B."/>
            <person name="Lipzen A."/>
            <person name="Macqueen A."/>
            <person name="Palacio-Mejia J."/>
            <person name="Plott C."/>
            <person name="Shakirov E."/>
            <person name="Shu S."/>
            <person name="Yoshinaga Y."/>
            <person name="Zane M."/>
            <person name="Rokhsar D."/>
            <person name="Grimwood J."/>
            <person name="Schmutz J."/>
            <person name="Juenger T."/>
        </authorList>
    </citation>
    <scope>NUCLEOTIDE SEQUENCE [LARGE SCALE GENOMIC DNA]</scope>
    <source>
        <strain evidence="2">FIL2</strain>
    </source>
</reference>
<feature type="region of interest" description="Disordered" evidence="1">
    <location>
        <begin position="1"/>
        <end position="124"/>
    </location>
</feature>
<evidence type="ECO:0000256" key="1">
    <source>
        <dbReference type="SAM" id="MobiDB-lite"/>
    </source>
</evidence>
<dbReference type="Proteomes" id="UP000243499">
    <property type="component" value="Chromosome 8"/>
</dbReference>
<feature type="compositionally biased region" description="Low complexity" evidence="1">
    <location>
        <begin position="23"/>
        <end position="36"/>
    </location>
</feature>
<dbReference type="Gramene" id="PVH34291">
    <property type="protein sequence ID" value="PVH34291"/>
    <property type="gene ID" value="PAHAL_8G187700"/>
</dbReference>
<protein>
    <submittedName>
        <fullName evidence="2">Uncharacterized protein</fullName>
    </submittedName>
</protein>
<proteinExistence type="predicted"/>
<organism evidence="2">
    <name type="scientific">Panicum hallii</name>
    <dbReference type="NCBI Taxonomy" id="206008"/>
    <lineage>
        <taxon>Eukaryota</taxon>
        <taxon>Viridiplantae</taxon>
        <taxon>Streptophyta</taxon>
        <taxon>Embryophyta</taxon>
        <taxon>Tracheophyta</taxon>
        <taxon>Spermatophyta</taxon>
        <taxon>Magnoliopsida</taxon>
        <taxon>Liliopsida</taxon>
        <taxon>Poales</taxon>
        <taxon>Poaceae</taxon>
        <taxon>PACMAD clade</taxon>
        <taxon>Panicoideae</taxon>
        <taxon>Panicodae</taxon>
        <taxon>Paniceae</taxon>
        <taxon>Panicinae</taxon>
        <taxon>Panicum</taxon>
        <taxon>Panicum sect. Panicum</taxon>
    </lineage>
</organism>
<gene>
    <name evidence="2" type="ORF">PAHAL_8G187700</name>
</gene>